<keyword evidence="5 8" id="KW-1133">Transmembrane helix</keyword>
<dbReference type="PANTHER" id="PTHR42758:SF2">
    <property type="entry name" value="PHOSPHATIDYLGLYCEROL PHOSPHOLIPASE C"/>
    <property type="match status" value="1"/>
</dbReference>
<evidence type="ECO:0000313" key="11">
    <source>
        <dbReference type="Proteomes" id="UP000039865"/>
    </source>
</evidence>
<evidence type="ECO:0000259" key="9">
    <source>
        <dbReference type="PROSITE" id="PS51704"/>
    </source>
</evidence>
<dbReference type="Proteomes" id="UP000039865">
    <property type="component" value="Unassembled WGS sequence"/>
</dbReference>
<dbReference type="InterPro" id="IPR052271">
    <property type="entry name" value="GDPD-Related"/>
</dbReference>
<dbReference type="SUPFAM" id="SSF51695">
    <property type="entry name" value="PLC-like phosphodiesterases"/>
    <property type="match status" value="1"/>
</dbReference>
<dbReference type="EMBL" id="CCKQ01001956">
    <property type="protein sequence ID" value="CDW73050.1"/>
    <property type="molecule type" value="Genomic_DNA"/>
</dbReference>
<evidence type="ECO:0000256" key="8">
    <source>
        <dbReference type="SAM" id="Phobius"/>
    </source>
</evidence>
<dbReference type="GO" id="GO:0016020">
    <property type="term" value="C:membrane"/>
    <property type="evidence" value="ECO:0007669"/>
    <property type="project" value="UniProtKB-SubCell"/>
</dbReference>
<dbReference type="GO" id="GO:0005737">
    <property type="term" value="C:cytoplasm"/>
    <property type="evidence" value="ECO:0007669"/>
    <property type="project" value="UniProtKB-ARBA"/>
</dbReference>
<dbReference type="Pfam" id="PF03009">
    <property type="entry name" value="GDPD"/>
    <property type="match status" value="1"/>
</dbReference>
<name>A0A077ZUR7_STYLE</name>
<evidence type="ECO:0000256" key="5">
    <source>
        <dbReference type="ARBA" id="ARBA00022989"/>
    </source>
</evidence>
<evidence type="ECO:0000256" key="4">
    <source>
        <dbReference type="ARBA" id="ARBA00022801"/>
    </source>
</evidence>
<dbReference type="PANTHER" id="PTHR42758">
    <property type="entry name" value="PHOSPHATIDYLGLYCEROL PHOSPHOLIPASE C"/>
    <property type="match status" value="1"/>
</dbReference>
<gene>
    <name evidence="10" type="primary">Contig3661.g3911</name>
    <name evidence="10" type="ORF">STYLEM_2018</name>
</gene>
<evidence type="ECO:0000313" key="10">
    <source>
        <dbReference type="EMBL" id="CDW73050.1"/>
    </source>
</evidence>
<dbReference type="PROSITE" id="PS51704">
    <property type="entry name" value="GP_PDE"/>
    <property type="match status" value="1"/>
</dbReference>
<feature type="transmembrane region" description="Helical" evidence="8">
    <location>
        <begin position="221"/>
        <end position="238"/>
    </location>
</feature>
<keyword evidence="4" id="KW-0378">Hydrolase</keyword>
<comment type="similarity">
    <text evidence="2">Belongs to the glycerophosphoryl diester phosphodiesterase family.</text>
</comment>
<evidence type="ECO:0000256" key="6">
    <source>
        <dbReference type="ARBA" id="ARBA00023098"/>
    </source>
</evidence>
<keyword evidence="11" id="KW-1185">Reference proteome</keyword>
<protein>
    <submittedName>
        <fullName evidence="10">Glycerophosphodiester phosphodiesterase domain-containing protein 3</fullName>
    </submittedName>
</protein>
<dbReference type="Gene3D" id="3.20.20.190">
    <property type="entry name" value="Phosphatidylinositol (PI) phosphodiesterase"/>
    <property type="match status" value="1"/>
</dbReference>
<sequence>MIAFEIIILVLSVYSGISCLLLMFPRILFKKKNKLKLPQPPTSLNKYIHAHRGGGAFEIIESTIESFQHSEKIGVHLVECDIQMTKDKVLIAFHDDDFLRTCGLNQRVNQTNFNDLPHPKSPIPIWFSYGESYVFTTEIKPQIVSLQQVFETLPVTTVVMLELKDSQDPEARNQLIGLIKRYNRWSTTIIGTESSKNNAQMVKLCREQLVEVPFFMPQGKVILYFILYIFGMLPFVPINEDVASLPYMSNQYAWAKWKQERSFFTLLYIPITWIMSHLCDPMIRHFNLRGIYTNYYVINEEDDIKIVLQTTSIQGIMTDKPTLALNVLKRLNLN</sequence>
<feature type="transmembrane region" description="Helical" evidence="8">
    <location>
        <begin position="262"/>
        <end position="279"/>
    </location>
</feature>
<dbReference type="InterPro" id="IPR017946">
    <property type="entry name" value="PLC-like_Pdiesterase_TIM-brl"/>
</dbReference>
<evidence type="ECO:0000256" key="1">
    <source>
        <dbReference type="ARBA" id="ARBA00004370"/>
    </source>
</evidence>
<organism evidence="10 11">
    <name type="scientific">Stylonychia lemnae</name>
    <name type="common">Ciliate</name>
    <dbReference type="NCBI Taxonomy" id="5949"/>
    <lineage>
        <taxon>Eukaryota</taxon>
        <taxon>Sar</taxon>
        <taxon>Alveolata</taxon>
        <taxon>Ciliophora</taxon>
        <taxon>Intramacronucleata</taxon>
        <taxon>Spirotrichea</taxon>
        <taxon>Stichotrichia</taxon>
        <taxon>Sporadotrichida</taxon>
        <taxon>Oxytrichidae</taxon>
        <taxon>Stylonychinae</taxon>
        <taxon>Stylonychia</taxon>
    </lineage>
</organism>
<evidence type="ECO:0000256" key="3">
    <source>
        <dbReference type="ARBA" id="ARBA00022692"/>
    </source>
</evidence>
<feature type="domain" description="GP-PDE" evidence="9">
    <location>
        <begin position="46"/>
        <end position="328"/>
    </location>
</feature>
<dbReference type="GO" id="GO:0046475">
    <property type="term" value="P:glycerophospholipid catabolic process"/>
    <property type="evidence" value="ECO:0007669"/>
    <property type="project" value="TreeGrafter"/>
</dbReference>
<reference evidence="10 11" key="1">
    <citation type="submission" date="2014-06" db="EMBL/GenBank/DDBJ databases">
        <authorList>
            <person name="Swart Estienne"/>
        </authorList>
    </citation>
    <scope>NUCLEOTIDE SEQUENCE [LARGE SCALE GENOMIC DNA]</scope>
    <source>
        <strain evidence="10 11">130c</strain>
    </source>
</reference>
<dbReference type="OMA" id="IRETNYA"/>
<dbReference type="AlphaFoldDB" id="A0A077ZUR7"/>
<accession>A0A077ZUR7</accession>
<dbReference type="InterPro" id="IPR030395">
    <property type="entry name" value="GP_PDE_dom"/>
</dbReference>
<proteinExistence type="inferred from homology"/>
<dbReference type="OrthoDB" id="311925at2759"/>
<keyword evidence="7 8" id="KW-0472">Membrane</keyword>
<dbReference type="GO" id="GO:0008081">
    <property type="term" value="F:phosphoric diester hydrolase activity"/>
    <property type="evidence" value="ECO:0007669"/>
    <property type="project" value="InterPro"/>
</dbReference>
<evidence type="ECO:0000256" key="7">
    <source>
        <dbReference type="ARBA" id="ARBA00023136"/>
    </source>
</evidence>
<comment type="subcellular location">
    <subcellularLocation>
        <location evidence="1">Membrane</location>
    </subcellularLocation>
</comment>
<keyword evidence="6" id="KW-0443">Lipid metabolism</keyword>
<dbReference type="InParanoid" id="A0A077ZUR7"/>
<feature type="transmembrane region" description="Helical" evidence="8">
    <location>
        <begin position="6"/>
        <end position="29"/>
    </location>
</feature>
<keyword evidence="3 8" id="KW-0812">Transmembrane</keyword>
<evidence type="ECO:0000256" key="2">
    <source>
        <dbReference type="ARBA" id="ARBA00007277"/>
    </source>
</evidence>